<keyword evidence="2" id="KW-1185">Reference proteome</keyword>
<name>C5L0Q9_PERM5</name>
<sequence length="51" mass="5974">QILVHPLMSLRELIVRSPLISGYTEFLHRLTVSLREIYIHHRFLPFAVCSA</sequence>
<accession>C5L0Q9</accession>
<proteinExistence type="predicted"/>
<dbReference type="Proteomes" id="UP000007800">
    <property type="component" value="Unassembled WGS sequence"/>
</dbReference>
<reference evidence="1 2" key="1">
    <citation type="submission" date="2008-07" db="EMBL/GenBank/DDBJ databases">
        <authorList>
            <person name="El-Sayed N."/>
            <person name="Caler E."/>
            <person name="Inman J."/>
            <person name="Amedeo P."/>
            <person name="Hass B."/>
            <person name="Wortman J."/>
        </authorList>
    </citation>
    <scope>NUCLEOTIDE SEQUENCE [LARGE SCALE GENOMIC DNA]</scope>
    <source>
        <strain evidence="2">ATCC 50983 / TXsc</strain>
    </source>
</reference>
<evidence type="ECO:0000313" key="1">
    <source>
        <dbReference type="EMBL" id="EER09711.1"/>
    </source>
</evidence>
<dbReference type="AlphaFoldDB" id="C5L0Q9"/>
<dbReference type="GeneID" id="9087283"/>
<dbReference type="InParanoid" id="C5L0Q9"/>
<organism evidence="2">
    <name type="scientific">Perkinsus marinus (strain ATCC 50983 / TXsc)</name>
    <dbReference type="NCBI Taxonomy" id="423536"/>
    <lineage>
        <taxon>Eukaryota</taxon>
        <taxon>Sar</taxon>
        <taxon>Alveolata</taxon>
        <taxon>Perkinsozoa</taxon>
        <taxon>Perkinsea</taxon>
        <taxon>Perkinsida</taxon>
        <taxon>Perkinsidae</taxon>
        <taxon>Perkinsus</taxon>
    </lineage>
</organism>
<gene>
    <name evidence="1" type="ORF">Pmar_PMAR022148</name>
</gene>
<feature type="non-terminal residue" evidence="1">
    <location>
        <position position="1"/>
    </location>
</feature>
<protein>
    <submittedName>
        <fullName evidence="1">Uncharacterized protein</fullName>
    </submittedName>
</protein>
<feature type="non-terminal residue" evidence="1">
    <location>
        <position position="51"/>
    </location>
</feature>
<dbReference type="EMBL" id="GG678123">
    <property type="protein sequence ID" value="EER09711.1"/>
    <property type="molecule type" value="Genomic_DNA"/>
</dbReference>
<dbReference type="RefSeq" id="XP_002777916.1">
    <property type="nucleotide sequence ID" value="XM_002777870.1"/>
</dbReference>
<evidence type="ECO:0000313" key="2">
    <source>
        <dbReference type="Proteomes" id="UP000007800"/>
    </source>
</evidence>